<dbReference type="EMBL" id="JAWDGP010005418">
    <property type="protein sequence ID" value="KAK3757033.1"/>
    <property type="molecule type" value="Genomic_DNA"/>
</dbReference>
<comment type="caution">
    <text evidence="1">The sequence shown here is derived from an EMBL/GenBank/DDBJ whole genome shotgun (WGS) entry which is preliminary data.</text>
</comment>
<name>A0AAE1D5C2_9GAST</name>
<evidence type="ECO:0000313" key="2">
    <source>
        <dbReference type="Proteomes" id="UP001283361"/>
    </source>
</evidence>
<protein>
    <submittedName>
        <fullName evidence="1">Uncharacterized protein</fullName>
    </submittedName>
</protein>
<evidence type="ECO:0000313" key="1">
    <source>
        <dbReference type="EMBL" id="KAK3757033.1"/>
    </source>
</evidence>
<dbReference type="AlphaFoldDB" id="A0AAE1D5C2"/>
<gene>
    <name evidence="1" type="ORF">RRG08_041809</name>
</gene>
<organism evidence="1 2">
    <name type="scientific">Elysia crispata</name>
    <name type="common">lettuce slug</name>
    <dbReference type="NCBI Taxonomy" id="231223"/>
    <lineage>
        <taxon>Eukaryota</taxon>
        <taxon>Metazoa</taxon>
        <taxon>Spiralia</taxon>
        <taxon>Lophotrochozoa</taxon>
        <taxon>Mollusca</taxon>
        <taxon>Gastropoda</taxon>
        <taxon>Heterobranchia</taxon>
        <taxon>Euthyneura</taxon>
        <taxon>Panpulmonata</taxon>
        <taxon>Sacoglossa</taxon>
        <taxon>Placobranchoidea</taxon>
        <taxon>Plakobranchidae</taxon>
        <taxon>Elysia</taxon>
    </lineage>
</organism>
<dbReference type="Proteomes" id="UP001283361">
    <property type="component" value="Unassembled WGS sequence"/>
</dbReference>
<keyword evidence="2" id="KW-1185">Reference proteome</keyword>
<proteinExistence type="predicted"/>
<accession>A0AAE1D5C2</accession>
<sequence length="216" mass="24391">MIIFLFGDEVDFFVCSDRQRKSKKEEDYSLNVILVDLRALIDHSVQTFLNPPTPVAVIVCNPTYPSILLCVSFYTTWCVCVFEYVKELPSGNSGRGQNCQTRPGGSSWLELGTKSAYTQQGDPSTSRPRGLRLIKTSHLICFVCAFSHRLTCDMRKRGSASLWTCHNRKATAFHKMVAASVSEKPIPPSQYSELSREQCCMLRAACYVHQGQRVRH</sequence>
<reference evidence="1" key="1">
    <citation type="journal article" date="2023" name="G3 (Bethesda)">
        <title>A reference genome for the long-term kleptoplast-retaining sea slug Elysia crispata morphotype clarki.</title>
        <authorList>
            <person name="Eastman K.E."/>
            <person name="Pendleton A.L."/>
            <person name="Shaikh M.A."/>
            <person name="Suttiyut T."/>
            <person name="Ogas R."/>
            <person name="Tomko P."/>
            <person name="Gavelis G."/>
            <person name="Widhalm J.R."/>
            <person name="Wisecaver J.H."/>
        </authorList>
    </citation>
    <scope>NUCLEOTIDE SEQUENCE</scope>
    <source>
        <strain evidence="1">ECLA1</strain>
    </source>
</reference>